<dbReference type="GO" id="GO:0005975">
    <property type="term" value="P:carbohydrate metabolic process"/>
    <property type="evidence" value="ECO:0007669"/>
    <property type="project" value="UniProtKB-ARBA"/>
</dbReference>
<name>E2SCW7_9ACTN</name>
<organism evidence="3 4">
    <name type="scientific">Aeromicrobium marinum DSM 15272</name>
    <dbReference type="NCBI Taxonomy" id="585531"/>
    <lineage>
        <taxon>Bacteria</taxon>
        <taxon>Bacillati</taxon>
        <taxon>Actinomycetota</taxon>
        <taxon>Actinomycetes</taxon>
        <taxon>Propionibacteriales</taxon>
        <taxon>Nocardioidaceae</taxon>
        <taxon>Aeromicrobium</taxon>
    </lineage>
</organism>
<proteinExistence type="predicted"/>
<dbReference type="EMBL" id="ACLF03000006">
    <property type="protein sequence ID" value="EFQ83070.1"/>
    <property type="molecule type" value="Genomic_DNA"/>
</dbReference>
<dbReference type="PROSITE" id="PS50093">
    <property type="entry name" value="PKD"/>
    <property type="match status" value="1"/>
</dbReference>
<keyword evidence="4" id="KW-1185">Reference proteome</keyword>
<keyword evidence="1" id="KW-0732">Signal</keyword>
<evidence type="ECO:0000313" key="3">
    <source>
        <dbReference type="EMBL" id="EFQ83070.1"/>
    </source>
</evidence>
<reference evidence="3" key="1">
    <citation type="submission" date="2010-08" db="EMBL/GenBank/DDBJ databases">
        <authorList>
            <person name="Muzny D."/>
            <person name="Qin X."/>
            <person name="Buhay C."/>
            <person name="Dugan-Rocha S."/>
            <person name="Ding Y."/>
            <person name="Chen G."/>
            <person name="Hawes A."/>
            <person name="Holder M."/>
            <person name="Jhangiani S."/>
            <person name="Johnson A."/>
            <person name="Khan Z."/>
            <person name="Li Z."/>
            <person name="Liu W."/>
            <person name="Liu X."/>
            <person name="Perez L."/>
            <person name="Shen H."/>
            <person name="Wang Q."/>
            <person name="Watt J."/>
            <person name="Xi L."/>
            <person name="Xin Y."/>
            <person name="Zhou J."/>
            <person name="Deng J."/>
            <person name="Jiang H."/>
            <person name="Liu Y."/>
            <person name="Qu J."/>
            <person name="Song X.-Z."/>
            <person name="Zhang L."/>
            <person name="Villasana D."/>
            <person name="Johnson A."/>
            <person name="Liu J."/>
            <person name="Liyanage D."/>
            <person name="Lorensuhewa L."/>
            <person name="Robinson T."/>
            <person name="Song A."/>
            <person name="Song B.-B."/>
            <person name="Dinh H."/>
            <person name="Thornton R."/>
            <person name="Coyle M."/>
            <person name="Francisco L."/>
            <person name="Jackson L."/>
            <person name="Javaid M."/>
            <person name="Korchina V."/>
            <person name="Kovar C."/>
            <person name="Mata R."/>
            <person name="Mathew T."/>
            <person name="Ngo R."/>
            <person name="Nguyen L."/>
            <person name="Nguyen N."/>
            <person name="Okwuonu G."/>
            <person name="Ongeri F."/>
            <person name="Pham C."/>
            <person name="Simmons D."/>
            <person name="Wilczek-Boney K."/>
            <person name="Hale W."/>
            <person name="Jakkamsetti A."/>
            <person name="Pham P."/>
            <person name="Ruth R."/>
            <person name="San Lucas F."/>
            <person name="Warren J."/>
            <person name="Zhang J."/>
            <person name="Zhao Z."/>
            <person name="Zhou C."/>
            <person name="Zhu D."/>
            <person name="Lee S."/>
            <person name="Bess C."/>
            <person name="Blankenburg K."/>
            <person name="Forbes L."/>
            <person name="Fu Q."/>
            <person name="Gubbala S."/>
            <person name="Hirani K."/>
            <person name="Jayaseelan J.C."/>
            <person name="Lara F."/>
            <person name="Munidasa M."/>
            <person name="Palculict T."/>
            <person name="Patil S."/>
            <person name="Pu L.-L."/>
            <person name="Saada N."/>
            <person name="Tang L."/>
            <person name="Weissenberger G."/>
            <person name="Zhu Y."/>
            <person name="Hemphill L."/>
            <person name="Shang Y."/>
            <person name="Youmans B."/>
            <person name="Ayvaz T."/>
            <person name="Ross M."/>
            <person name="Santibanez J."/>
            <person name="Aqrawi P."/>
            <person name="Gross S."/>
            <person name="Joshi V."/>
            <person name="Fowler G."/>
            <person name="Nazareth L."/>
            <person name="Reid J."/>
            <person name="Worley K."/>
            <person name="Petrosino J."/>
            <person name="Highlander S."/>
            <person name="Gibbs R."/>
        </authorList>
    </citation>
    <scope>NUCLEOTIDE SEQUENCE [LARGE SCALE GENOMIC DNA]</scope>
    <source>
        <strain evidence="3">DSM 15272</strain>
    </source>
</reference>
<accession>E2SCW7</accession>
<dbReference type="AlphaFoldDB" id="E2SCW7"/>
<gene>
    <name evidence="3" type="ORF">HMPREF0063_12279</name>
</gene>
<dbReference type="HOGENOM" id="CLU_955238_0_0_11"/>
<dbReference type="InterPro" id="IPR000601">
    <property type="entry name" value="PKD_dom"/>
</dbReference>
<dbReference type="OrthoDB" id="3746390at2"/>
<feature type="chain" id="PRO_5003164257" description="PKD domain-containing protein" evidence="1">
    <location>
        <begin position="29"/>
        <end position="291"/>
    </location>
</feature>
<comment type="caution">
    <text evidence="3">The sequence shown here is derived from an EMBL/GenBank/DDBJ whole genome shotgun (WGS) entry which is preliminary data.</text>
</comment>
<evidence type="ECO:0000313" key="4">
    <source>
        <dbReference type="Proteomes" id="UP000003111"/>
    </source>
</evidence>
<dbReference type="InterPro" id="IPR035986">
    <property type="entry name" value="PKD_dom_sf"/>
</dbReference>
<dbReference type="InterPro" id="IPR013783">
    <property type="entry name" value="Ig-like_fold"/>
</dbReference>
<dbReference type="Gene3D" id="2.60.40.10">
    <property type="entry name" value="Immunoglobulins"/>
    <property type="match status" value="1"/>
</dbReference>
<dbReference type="eggNOG" id="ENOG5033W60">
    <property type="taxonomic scope" value="Bacteria"/>
</dbReference>
<feature type="signal peptide" evidence="1">
    <location>
        <begin position="1"/>
        <end position="28"/>
    </location>
</feature>
<evidence type="ECO:0000259" key="2">
    <source>
        <dbReference type="PROSITE" id="PS50093"/>
    </source>
</evidence>
<protein>
    <recommendedName>
        <fullName evidence="2">PKD domain-containing protein</fullName>
    </recommendedName>
</protein>
<dbReference type="RefSeq" id="WP_007077371.1">
    <property type="nucleotide sequence ID" value="NZ_CM001024.1"/>
</dbReference>
<dbReference type="Proteomes" id="UP000003111">
    <property type="component" value="Unassembled WGS sequence"/>
</dbReference>
<feature type="domain" description="PKD" evidence="2">
    <location>
        <begin position="203"/>
        <end position="248"/>
    </location>
</feature>
<dbReference type="SUPFAM" id="SSF49299">
    <property type="entry name" value="PKD domain"/>
    <property type="match status" value="1"/>
</dbReference>
<sequence>MTRRTVTTIVACLALAAASLLGASGAYADWDAEGDGDTVIIEGSQPGSTGSNPGGGTVVSVPQEWTETYRVPACSPNSVSQDAEGNTITYADVLCTAWSACPGDGENRWFVYTRVHPVEGRPTNWAFQGSECRAASQGSEGGPVQITEADVLEAVRETAPRPVVNAEPTPVTYVNVPTNFSTTAAGETRTVTVLGVALQVQFEPTTATWSFGDGSSATGAGIAGAAVGAPGAVEHQYRRAGTRQVSVTQAYTVTVVVPGAPTITLGTPLTTTSDPFALEVGEIQSLVTRVR</sequence>
<dbReference type="STRING" id="585531.HMPREF0063_12279"/>
<evidence type="ECO:0000256" key="1">
    <source>
        <dbReference type="SAM" id="SignalP"/>
    </source>
</evidence>